<feature type="compositionally biased region" description="Acidic residues" evidence="1">
    <location>
        <begin position="114"/>
        <end position="129"/>
    </location>
</feature>
<reference evidence="2" key="1">
    <citation type="submission" date="2020-05" db="EMBL/GenBank/DDBJ databases">
        <title>Mycena genomes resolve the evolution of fungal bioluminescence.</title>
        <authorList>
            <person name="Tsai I.J."/>
        </authorList>
    </citation>
    <scope>NUCLEOTIDE SEQUENCE</scope>
    <source>
        <strain evidence="2">160909Yilan</strain>
    </source>
</reference>
<dbReference type="OrthoDB" id="3253621at2759"/>
<evidence type="ECO:0000313" key="3">
    <source>
        <dbReference type="Proteomes" id="UP000623467"/>
    </source>
</evidence>
<name>A0A8H6Y792_9AGAR</name>
<dbReference type="Gene3D" id="3.60.130.30">
    <property type="match status" value="1"/>
</dbReference>
<dbReference type="Proteomes" id="UP000623467">
    <property type="component" value="Unassembled WGS sequence"/>
</dbReference>
<sequence>MSLSQQTTNTHKSWPLRLENLLAVPIPGALAENPAASRHQTNATHRVLTRRLQCPAMLWQAGSARKTRSGTIFSAWTTELDFAPLLSCAIAAERVQQDDVDTEWPPDPFNQVDEDWPAPDPMNEIDDLPDPPAKKRRKRAVIFEDVVRAGKPPTGAHSRSRARRRHKIAAQGHDINPAVREAVVSRSEQIAIPKSDASTLPCAHGPYGGKTEQRHETRGKQKKWSVAGLLGLGFQLIRWDGRTPHPLVDCTRRIFTVLAGQPSDLSYTASADSAFQRIKALSRATYFPAAMRRHRRGLFAAINVGLNFGKGATAPAWLDNKQHTPLATQLLAEPDIIRMANFASFAFGLWAPRLYRLYVENNARLHNQLPHLNRPFPQSVFAWASFNFGPRVCTFKHRDVCNLPFGWCAVQALGNFDATKGGHLILWDVKLVVEFPAGALILLPSATIAHSNVPVADGEERISFTQFSAGNLFRYVDNGHLMKAKESRWENGLKLFSSLDELA</sequence>
<feature type="region of interest" description="Disordered" evidence="1">
    <location>
        <begin position="197"/>
        <end position="220"/>
    </location>
</feature>
<comment type="caution">
    <text evidence="2">The sequence shown here is derived from an EMBL/GenBank/DDBJ whole genome shotgun (WGS) entry which is preliminary data.</text>
</comment>
<dbReference type="AlphaFoldDB" id="A0A8H6Y792"/>
<keyword evidence="3" id="KW-1185">Reference proteome</keyword>
<feature type="region of interest" description="Disordered" evidence="1">
    <location>
        <begin position="114"/>
        <end position="137"/>
    </location>
</feature>
<protein>
    <submittedName>
        <fullName evidence="2">Uncharacterized protein</fullName>
    </submittedName>
</protein>
<gene>
    <name evidence="2" type="ORF">MSAN_01499600</name>
</gene>
<proteinExistence type="predicted"/>
<accession>A0A8H6Y792</accession>
<evidence type="ECO:0000256" key="1">
    <source>
        <dbReference type="SAM" id="MobiDB-lite"/>
    </source>
</evidence>
<evidence type="ECO:0000313" key="2">
    <source>
        <dbReference type="EMBL" id="KAF7353122.1"/>
    </source>
</evidence>
<dbReference type="EMBL" id="JACAZH010000012">
    <property type="protein sequence ID" value="KAF7353122.1"/>
    <property type="molecule type" value="Genomic_DNA"/>
</dbReference>
<organism evidence="2 3">
    <name type="scientific">Mycena sanguinolenta</name>
    <dbReference type="NCBI Taxonomy" id="230812"/>
    <lineage>
        <taxon>Eukaryota</taxon>
        <taxon>Fungi</taxon>
        <taxon>Dikarya</taxon>
        <taxon>Basidiomycota</taxon>
        <taxon>Agaricomycotina</taxon>
        <taxon>Agaricomycetes</taxon>
        <taxon>Agaricomycetidae</taxon>
        <taxon>Agaricales</taxon>
        <taxon>Marasmiineae</taxon>
        <taxon>Mycenaceae</taxon>
        <taxon>Mycena</taxon>
    </lineage>
</organism>